<dbReference type="GO" id="GO:0071555">
    <property type="term" value="P:cell wall organization"/>
    <property type="evidence" value="ECO:0007669"/>
    <property type="project" value="UniProtKB-KW"/>
</dbReference>
<dbReference type="PROSITE" id="PS51935">
    <property type="entry name" value="NLPC_P60"/>
    <property type="match status" value="1"/>
</dbReference>
<evidence type="ECO:0000313" key="13">
    <source>
        <dbReference type="Proteomes" id="UP000626844"/>
    </source>
</evidence>
<keyword evidence="3 9" id="KW-0732">Signal</keyword>
<dbReference type="InterPro" id="IPR036779">
    <property type="entry name" value="LysM_dom_sf"/>
</dbReference>
<gene>
    <name evidence="12" type="ORF">IC621_02145</name>
</gene>
<feature type="signal peptide" evidence="9">
    <location>
        <begin position="1"/>
        <end position="21"/>
    </location>
</feature>
<dbReference type="InterPro" id="IPR038765">
    <property type="entry name" value="Papain-like_cys_pep_sf"/>
</dbReference>
<feature type="region of interest" description="Disordered" evidence="8">
    <location>
        <begin position="139"/>
        <end position="165"/>
    </location>
</feature>
<sequence>MKKLFGLTASAVVGSTMLANAASAESVTVKKGDTLWDISIASKTTVKALKEANQLKSNLIRVGQVLQLPGNNSKKPSNQGTNNTDNNNQSVVTYSVTSGDTLSEIALLHDTTVKKLKSLNNLSSDLIYVGQKLKVNGKAENTNNVDSKPSQSISGSQKPSQSSSTYKVKLGDSLWEIANQHNLTVAELKSMNQLKSDVIYPGQTLKVTGGSTKQPVEQEPSNSNSNVSNKVDKMINEAKKHMGVPYRWGGNTPSGFDCSGYIYYTVNKVASVSRLSTAGYWNMMTSVKQPAVGDFVYFSTYKPGPSHMGIYLGNDEFIHASSSGVTISNLNNSYWKERYLGAKRFNKVMN</sequence>
<dbReference type="InterPro" id="IPR000064">
    <property type="entry name" value="NLP_P60_dom"/>
</dbReference>
<dbReference type="EMBL" id="JACXAI010000002">
    <property type="protein sequence ID" value="MBD1379019.1"/>
    <property type="molecule type" value="Genomic_DNA"/>
</dbReference>
<dbReference type="CDD" id="cd00118">
    <property type="entry name" value="LysM"/>
    <property type="match status" value="3"/>
</dbReference>
<dbReference type="RefSeq" id="WP_191155264.1">
    <property type="nucleotide sequence ID" value="NZ_JACXAI010000002.1"/>
</dbReference>
<reference evidence="12" key="1">
    <citation type="submission" date="2020-09" db="EMBL/GenBank/DDBJ databases">
        <title>A novel bacterium of genus Bacillus, isolated from South China Sea.</title>
        <authorList>
            <person name="Huang H."/>
            <person name="Mo K."/>
            <person name="Hu Y."/>
        </authorList>
    </citation>
    <scope>NUCLEOTIDE SEQUENCE</scope>
    <source>
        <strain evidence="12">IB182487</strain>
    </source>
</reference>
<evidence type="ECO:0000256" key="1">
    <source>
        <dbReference type="ARBA" id="ARBA00007074"/>
    </source>
</evidence>
<evidence type="ECO:0000259" key="10">
    <source>
        <dbReference type="PROSITE" id="PS51782"/>
    </source>
</evidence>
<dbReference type="AlphaFoldDB" id="A0A926N954"/>
<dbReference type="InterPro" id="IPR018392">
    <property type="entry name" value="LysM"/>
</dbReference>
<keyword evidence="13" id="KW-1185">Reference proteome</keyword>
<keyword evidence="7" id="KW-0961">Cell wall biogenesis/degradation</keyword>
<feature type="chain" id="PRO_5037496379" evidence="9">
    <location>
        <begin position="22"/>
        <end position="350"/>
    </location>
</feature>
<feature type="compositionally biased region" description="Low complexity" evidence="8">
    <location>
        <begin position="147"/>
        <end position="164"/>
    </location>
</feature>
<evidence type="ECO:0000256" key="8">
    <source>
        <dbReference type="SAM" id="MobiDB-lite"/>
    </source>
</evidence>
<evidence type="ECO:0000256" key="3">
    <source>
        <dbReference type="ARBA" id="ARBA00022729"/>
    </source>
</evidence>
<accession>A0A926N954</accession>
<feature type="domain" description="LysM" evidence="10">
    <location>
        <begin position="92"/>
        <end position="135"/>
    </location>
</feature>
<organism evidence="12 13">
    <name type="scientific">Metabacillus arenae</name>
    <dbReference type="NCBI Taxonomy" id="2771434"/>
    <lineage>
        <taxon>Bacteria</taxon>
        <taxon>Bacillati</taxon>
        <taxon>Bacillota</taxon>
        <taxon>Bacilli</taxon>
        <taxon>Bacillales</taxon>
        <taxon>Bacillaceae</taxon>
        <taxon>Metabacillus</taxon>
    </lineage>
</organism>
<comment type="similarity">
    <text evidence="1">Belongs to the peptidase C40 family.</text>
</comment>
<dbReference type="SUPFAM" id="SSF54001">
    <property type="entry name" value="Cysteine proteinases"/>
    <property type="match status" value="1"/>
</dbReference>
<evidence type="ECO:0000259" key="11">
    <source>
        <dbReference type="PROSITE" id="PS51935"/>
    </source>
</evidence>
<dbReference type="PANTHER" id="PTHR47360">
    <property type="entry name" value="MUREIN DD-ENDOPEPTIDASE MEPS/MUREIN LD-CARBOXYPEPTIDASE"/>
    <property type="match status" value="1"/>
</dbReference>
<feature type="compositionally biased region" description="Low complexity" evidence="8">
    <location>
        <begin position="78"/>
        <end position="89"/>
    </location>
</feature>
<evidence type="ECO:0000256" key="4">
    <source>
        <dbReference type="ARBA" id="ARBA00022737"/>
    </source>
</evidence>
<name>A0A926N954_9BACI</name>
<dbReference type="PROSITE" id="PS51782">
    <property type="entry name" value="LYSM"/>
    <property type="match status" value="3"/>
</dbReference>
<feature type="region of interest" description="Disordered" evidence="8">
    <location>
        <begin position="209"/>
        <end position="228"/>
    </location>
</feature>
<evidence type="ECO:0000256" key="6">
    <source>
        <dbReference type="ARBA" id="ARBA00022807"/>
    </source>
</evidence>
<comment type="caution">
    <text evidence="12">The sequence shown here is derived from an EMBL/GenBank/DDBJ whole genome shotgun (WGS) entry which is preliminary data.</text>
</comment>
<feature type="region of interest" description="Disordered" evidence="8">
    <location>
        <begin position="66"/>
        <end position="91"/>
    </location>
</feature>
<dbReference type="FunFam" id="3.90.1720.10:FF:000009">
    <property type="entry name" value="Peptidoglycan endopeptidase LytF"/>
    <property type="match status" value="1"/>
</dbReference>
<dbReference type="Gene3D" id="3.90.1720.10">
    <property type="entry name" value="endopeptidase domain like (from Nostoc punctiforme)"/>
    <property type="match status" value="1"/>
</dbReference>
<dbReference type="SUPFAM" id="SSF54106">
    <property type="entry name" value="LysM domain"/>
    <property type="match status" value="3"/>
</dbReference>
<feature type="domain" description="NlpC/P60" evidence="11">
    <location>
        <begin position="228"/>
        <end position="346"/>
    </location>
</feature>
<protein>
    <submittedName>
        <fullName evidence="12">LysM peptidoglycan-binding domain-containing protein</fullName>
    </submittedName>
</protein>
<evidence type="ECO:0000313" key="12">
    <source>
        <dbReference type="EMBL" id="MBD1379019.1"/>
    </source>
</evidence>
<feature type="domain" description="LysM" evidence="10">
    <location>
        <begin position="25"/>
        <end position="68"/>
    </location>
</feature>
<dbReference type="Pfam" id="PF01476">
    <property type="entry name" value="LysM"/>
    <property type="match status" value="3"/>
</dbReference>
<keyword evidence="6" id="KW-0788">Thiol protease</keyword>
<proteinExistence type="inferred from homology"/>
<dbReference type="PANTHER" id="PTHR47360:SF1">
    <property type="entry name" value="ENDOPEPTIDASE NLPC-RELATED"/>
    <property type="match status" value="1"/>
</dbReference>
<feature type="domain" description="LysM" evidence="10">
    <location>
        <begin position="164"/>
        <end position="207"/>
    </location>
</feature>
<evidence type="ECO:0000256" key="2">
    <source>
        <dbReference type="ARBA" id="ARBA00022670"/>
    </source>
</evidence>
<dbReference type="InterPro" id="IPR052062">
    <property type="entry name" value="Murein_DD/LD_carboxypeptidase"/>
</dbReference>
<dbReference type="SMART" id="SM00257">
    <property type="entry name" value="LysM"/>
    <property type="match status" value="3"/>
</dbReference>
<keyword evidence="5" id="KW-0378">Hydrolase</keyword>
<keyword evidence="4" id="KW-0677">Repeat</keyword>
<evidence type="ECO:0000256" key="5">
    <source>
        <dbReference type="ARBA" id="ARBA00022801"/>
    </source>
</evidence>
<dbReference type="GO" id="GO:0008234">
    <property type="term" value="F:cysteine-type peptidase activity"/>
    <property type="evidence" value="ECO:0007669"/>
    <property type="project" value="UniProtKB-KW"/>
</dbReference>
<evidence type="ECO:0000256" key="7">
    <source>
        <dbReference type="ARBA" id="ARBA00023316"/>
    </source>
</evidence>
<dbReference type="GO" id="GO:0006508">
    <property type="term" value="P:proteolysis"/>
    <property type="evidence" value="ECO:0007669"/>
    <property type="project" value="UniProtKB-KW"/>
</dbReference>
<dbReference type="Proteomes" id="UP000626844">
    <property type="component" value="Unassembled WGS sequence"/>
</dbReference>
<dbReference type="Gene3D" id="3.10.350.10">
    <property type="entry name" value="LysM domain"/>
    <property type="match status" value="3"/>
</dbReference>
<evidence type="ECO:0000256" key="9">
    <source>
        <dbReference type="SAM" id="SignalP"/>
    </source>
</evidence>
<keyword evidence="2" id="KW-0645">Protease</keyword>
<dbReference type="Pfam" id="PF00877">
    <property type="entry name" value="NLPC_P60"/>
    <property type="match status" value="1"/>
</dbReference>